<reference evidence="8 9" key="1">
    <citation type="journal article" date="2019" name="Sci. Rep.">
        <title>Sulfobacillus thermotolerans: new insights into resistance and metabolic capacities of acidophilic chemolithotrophs.</title>
        <authorList>
            <person name="Panyushkina A.E."/>
            <person name="Babenko V.V."/>
            <person name="Nikitina A.S."/>
            <person name="Selezneva O.V."/>
            <person name="Tsaplina I.A."/>
            <person name="Letarova M.A."/>
            <person name="Kostryukova E.S."/>
            <person name="Letarov A.V."/>
        </authorList>
    </citation>
    <scope>NUCLEOTIDE SEQUENCE [LARGE SCALE GENOMIC DNA]</scope>
    <source>
        <strain evidence="8 9">Kr1</strain>
    </source>
</reference>
<proteinExistence type="predicted"/>
<dbReference type="InterPro" id="IPR036259">
    <property type="entry name" value="MFS_trans_sf"/>
</dbReference>
<dbReference type="PANTHER" id="PTHR23508:SF10">
    <property type="entry name" value="CARBOXYLIC ACID TRANSPORTER PROTEIN HOMOLOG"/>
    <property type="match status" value="1"/>
</dbReference>
<keyword evidence="9" id="KW-1185">Reference proteome</keyword>
<feature type="transmembrane region" description="Helical" evidence="6">
    <location>
        <begin position="296"/>
        <end position="313"/>
    </location>
</feature>
<feature type="transmembrane region" description="Helical" evidence="6">
    <location>
        <begin position="52"/>
        <end position="74"/>
    </location>
</feature>
<feature type="transmembrane region" description="Helical" evidence="6">
    <location>
        <begin position="357"/>
        <end position="379"/>
    </location>
</feature>
<organism evidence="8 9">
    <name type="scientific">Sulfobacillus thermotolerans</name>
    <dbReference type="NCBI Taxonomy" id="338644"/>
    <lineage>
        <taxon>Bacteria</taxon>
        <taxon>Bacillati</taxon>
        <taxon>Bacillota</taxon>
        <taxon>Clostridia</taxon>
        <taxon>Eubacteriales</taxon>
        <taxon>Clostridiales Family XVII. Incertae Sedis</taxon>
        <taxon>Sulfobacillus</taxon>
    </lineage>
</organism>
<feature type="transmembrane region" description="Helical" evidence="6">
    <location>
        <begin position="264"/>
        <end position="284"/>
    </location>
</feature>
<feature type="transmembrane region" description="Helical" evidence="6">
    <location>
        <begin position="385"/>
        <end position="406"/>
    </location>
</feature>
<feature type="transmembrane region" description="Helical" evidence="6">
    <location>
        <begin position="86"/>
        <end position="105"/>
    </location>
</feature>
<feature type="domain" description="Major facilitator superfamily (MFS) profile" evidence="7">
    <location>
        <begin position="20"/>
        <end position="410"/>
    </location>
</feature>
<dbReference type="Gene3D" id="1.20.1250.20">
    <property type="entry name" value="MFS general substrate transporter like domains"/>
    <property type="match status" value="1"/>
</dbReference>
<dbReference type="EMBL" id="CP019454">
    <property type="protein sequence ID" value="AUW93253.1"/>
    <property type="molecule type" value="Genomic_DNA"/>
</dbReference>
<keyword evidence="4 6" id="KW-1133">Transmembrane helix</keyword>
<feature type="transmembrane region" description="Helical" evidence="6">
    <location>
        <begin position="237"/>
        <end position="258"/>
    </location>
</feature>
<dbReference type="InterPro" id="IPR011701">
    <property type="entry name" value="MFS"/>
</dbReference>
<name>A0ABM6RPK7_9FIRM</name>
<evidence type="ECO:0000256" key="6">
    <source>
        <dbReference type="SAM" id="Phobius"/>
    </source>
</evidence>
<evidence type="ECO:0000256" key="1">
    <source>
        <dbReference type="ARBA" id="ARBA00004651"/>
    </source>
</evidence>
<gene>
    <name evidence="8" type="ORF">BXT84_04195</name>
</gene>
<keyword evidence="2" id="KW-0813">Transport</keyword>
<dbReference type="PROSITE" id="PS00217">
    <property type="entry name" value="SUGAR_TRANSPORT_2"/>
    <property type="match status" value="1"/>
</dbReference>
<comment type="subcellular location">
    <subcellularLocation>
        <location evidence="1">Cell membrane</location>
        <topology evidence="1">Multi-pass membrane protein</topology>
    </subcellularLocation>
</comment>
<dbReference type="InterPro" id="IPR005829">
    <property type="entry name" value="Sugar_transporter_CS"/>
</dbReference>
<feature type="transmembrane region" description="Helical" evidence="6">
    <location>
        <begin position="319"/>
        <end position="345"/>
    </location>
</feature>
<evidence type="ECO:0000313" key="9">
    <source>
        <dbReference type="Proteomes" id="UP000325292"/>
    </source>
</evidence>
<evidence type="ECO:0000313" key="8">
    <source>
        <dbReference type="EMBL" id="AUW93253.1"/>
    </source>
</evidence>
<keyword evidence="5 6" id="KW-0472">Membrane</keyword>
<protein>
    <recommendedName>
        <fullName evidence="7">Major facilitator superfamily (MFS) profile domain-containing protein</fullName>
    </recommendedName>
</protein>
<accession>A0ABM6RPK7</accession>
<dbReference type="SUPFAM" id="SSF103473">
    <property type="entry name" value="MFS general substrate transporter"/>
    <property type="match status" value="1"/>
</dbReference>
<evidence type="ECO:0000256" key="5">
    <source>
        <dbReference type="ARBA" id="ARBA00023136"/>
    </source>
</evidence>
<feature type="transmembrane region" description="Helical" evidence="6">
    <location>
        <begin position="111"/>
        <end position="132"/>
    </location>
</feature>
<feature type="transmembrane region" description="Helical" evidence="6">
    <location>
        <begin position="173"/>
        <end position="192"/>
    </location>
</feature>
<dbReference type="Pfam" id="PF07690">
    <property type="entry name" value="MFS_1"/>
    <property type="match status" value="1"/>
</dbReference>
<feature type="transmembrane region" description="Helical" evidence="6">
    <location>
        <begin position="20"/>
        <end position="46"/>
    </location>
</feature>
<dbReference type="PROSITE" id="PS50850">
    <property type="entry name" value="MFS"/>
    <property type="match status" value="1"/>
</dbReference>
<evidence type="ECO:0000256" key="4">
    <source>
        <dbReference type="ARBA" id="ARBA00022989"/>
    </source>
</evidence>
<keyword evidence="3 6" id="KW-0812">Transmembrane</keyword>
<feature type="transmembrane region" description="Helical" evidence="6">
    <location>
        <begin position="144"/>
        <end position="167"/>
    </location>
</feature>
<evidence type="ECO:0000256" key="2">
    <source>
        <dbReference type="ARBA" id="ARBA00022448"/>
    </source>
</evidence>
<sequence>MDASLMERDNMPIDRSHVRVTVLTVAGYFLDGFDLLVISVALLTIVPAFHPTAVATGLIGSATIAGMFFGGLGAGFLVDRLGRRRIYLWDLIVFIIFTIGAAVAQNIWQLILFRGLLGVGIGADYALTLTIVSEFAPIKGRGTLMGAGLLAYWIGAVASIFLGLLFFLIAGGLAWRLTLLVGVIPAIIVLILRHTVPESPRWKAVTEGNKIGASQISLKSLMRPPFARRVWLSYANWFINDIIFYGIGIYTPILLLGMGLKTHIASIAGSGILDVMGMFGALAGMTLLDRWGRRPLQVWGFLLQGATLLVFAFNPKPSLLLLSIAFAVFYIANAGGTGQTTGIFVSELVPTRVRGTAMGLGTAISRIGAFVSAFLLPVILKAEGIEVILVLTGLCALIGVALTLGLPETRYQSLENLNENIANAH</sequence>
<evidence type="ECO:0000259" key="7">
    <source>
        <dbReference type="PROSITE" id="PS50850"/>
    </source>
</evidence>
<dbReference type="PROSITE" id="PS00216">
    <property type="entry name" value="SUGAR_TRANSPORT_1"/>
    <property type="match status" value="1"/>
</dbReference>
<dbReference type="InterPro" id="IPR020846">
    <property type="entry name" value="MFS_dom"/>
</dbReference>
<dbReference type="PANTHER" id="PTHR23508">
    <property type="entry name" value="CARBOXYLIC ACID TRANSPORTER PROTEIN HOMOLOG"/>
    <property type="match status" value="1"/>
</dbReference>
<evidence type="ECO:0000256" key="3">
    <source>
        <dbReference type="ARBA" id="ARBA00022692"/>
    </source>
</evidence>
<dbReference type="Proteomes" id="UP000325292">
    <property type="component" value="Chromosome"/>
</dbReference>